<organism evidence="8 9">
    <name type="scientific">Aspergillus tanneri</name>
    <dbReference type="NCBI Taxonomy" id="1220188"/>
    <lineage>
        <taxon>Eukaryota</taxon>
        <taxon>Fungi</taxon>
        <taxon>Dikarya</taxon>
        <taxon>Ascomycota</taxon>
        <taxon>Pezizomycotina</taxon>
        <taxon>Eurotiomycetes</taxon>
        <taxon>Eurotiomycetidae</taxon>
        <taxon>Eurotiales</taxon>
        <taxon>Aspergillaceae</taxon>
        <taxon>Aspergillus</taxon>
        <taxon>Aspergillus subgen. Circumdati</taxon>
    </lineage>
</organism>
<dbReference type="GO" id="GO:0016020">
    <property type="term" value="C:membrane"/>
    <property type="evidence" value="ECO:0007669"/>
    <property type="project" value="UniProtKB-SubCell"/>
</dbReference>
<dbReference type="PANTHER" id="PTHR45649">
    <property type="entry name" value="AMINO-ACID PERMEASE BAT1"/>
    <property type="match status" value="1"/>
</dbReference>
<evidence type="ECO:0000256" key="6">
    <source>
        <dbReference type="SAM" id="Phobius"/>
    </source>
</evidence>
<protein>
    <submittedName>
        <fullName evidence="8">Uncharacterized protein</fullName>
    </submittedName>
</protein>
<keyword evidence="3 6" id="KW-0812">Transmembrane</keyword>
<evidence type="ECO:0000256" key="5">
    <source>
        <dbReference type="ARBA" id="ARBA00023136"/>
    </source>
</evidence>
<evidence type="ECO:0000313" key="10">
    <source>
        <dbReference type="Proteomes" id="UP000324241"/>
    </source>
</evidence>
<dbReference type="OrthoDB" id="3900342at2759"/>
<dbReference type="Proteomes" id="UP000308092">
    <property type="component" value="Unassembled WGS sequence"/>
</dbReference>
<reference evidence="8 9" key="1">
    <citation type="submission" date="2019-03" db="EMBL/GenBank/DDBJ databases">
        <title>The genome sequence of a newly discovered highly antifungal drug resistant Aspergillus species, Aspergillus tanneri NIH 1004.</title>
        <authorList>
            <person name="Mounaud S."/>
            <person name="Singh I."/>
            <person name="Joardar V."/>
            <person name="Pakala S."/>
            <person name="Pakala S."/>
            <person name="Venepally P."/>
            <person name="Hoover J."/>
            <person name="Nierman W."/>
            <person name="Chung J."/>
            <person name="Losada L."/>
        </authorList>
    </citation>
    <scope>NUCLEOTIDE SEQUENCE [LARGE SCALE GENOMIC DNA]</scope>
    <source>
        <strain evidence="8 9">NIH1004</strain>
    </source>
</reference>
<dbReference type="RefSeq" id="XP_033431583.1">
    <property type="nucleotide sequence ID" value="XM_033565826.1"/>
</dbReference>
<evidence type="ECO:0000313" key="8">
    <source>
        <dbReference type="EMBL" id="THC98216.1"/>
    </source>
</evidence>
<feature type="transmembrane region" description="Helical" evidence="6">
    <location>
        <begin position="43"/>
        <end position="66"/>
    </location>
</feature>
<dbReference type="EMBL" id="SOSA01000050">
    <property type="protein sequence ID" value="THC98216.1"/>
    <property type="molecule type" value="Genomic_DNA"/>
</dbReference>
<dbReference type="Proteomes" id="UP000324241">
    <property type="component" value="Unassembled WGS sequence"/>
</dbReference>
<comment type="subcellular location">
    <subcellularLocation>
        <location evidence="1">Membrane</location>
        <topology evidence="1">Multi-pass membrane protein</topology>
    </subcellularLocation>
</comment>
<dbReference type="AlphaFoldDB" id="A0A4S3JR92"/>
<keyword evidence="4 6" id="KW-1133">Transmembrane helix</keyword>
<comment type="caution">
    <text evidence="8">The sequence shown here is derived from an EMBL/GenBank/DDBJ whole genome shotgun (WGS) entry which is preliminary data.</text>
</comment>
<evidence type="ECO:0000256" key="2">
    <source>
        <dbReference type="ARBA" id="ARBA00022448"/>
    </source>
</evidence>
<evidence type="ECO:0000256" key="4">
    <source>
        <dbReference type="ARBA" id="ARBA00022989"/>
    </source>
</evidence>
<dbReference type="GO" id="GO:0022857">
    <property type="term" value="F:transmembrane transporter activity"/>
    <property type="evidence" value="ECO:0007669"/>
    <property type="project" value="UniProtKB-ARBA"/>
</dbReference>
<gene>
    <name evidence="7" type="ORF">ATNIH1004_001126</name>
    <name evidence="8" type="ORF">EYZ11_002298</name>
</gene>
<evidence type="ECO:0000313" key="7">
    <source>
        <dbReference type="EMBL" id="KAA8652222.1"/>
    </source>
</evidence>
<dbReference type="STRING" id="1220188.A0A4S3JR92"/>
<evidence type="ECO:0000313" key="9">
    <source>
        <dbReference type="Proteomes" id="UP000308092"/>
    </source>
</evidence>
<keyword evidence="5 6" id="KW-0472">Membrane</keyword>
<evidence type="ECO:0000256" key="1">
    <source>
        <dbReference type="ARBA" id="ARBA00004141"/>
    </source>
</evidence>
<accession>A0A4S3JR92</accession>
<sequence>MAGSRSWESVPSPCRQFGLDLAGDGSVALYHPSWNATSHQSLLIVYAICLLTFFTVLVIPVILVALSITADAGRHNASYALGHFDPTLSGWQDFSFFIDLLPPAYTFSAIGMVTSMAEECAQCPWARIWSRIDPHLSVPVSSFALVTLVQMLLGLTNLGSSSAFTAFVSVGVISLAVAYAITIALSLLDRRREVLRARWTCGPVISPLVNFVALGWILFNLARPVQYAHRSAGYDRLDELCGGGFCRDDGDFGSVVCRVCREM</sequence>
<dbReference type="PANTHER" id="PTHR45649:SF28">
    <property type="entry name" value="TRANSPORTER, PUTATIVE (EUROFUNG)-RELATED"/>
    <property type="match status" value="1"/>
</dbReference>
<feature type="transmembrane region" description="Helical" evidence="6">
    <location>
        <begin position="200"/>
        <end position="219"/>
    </location>
</feature>
<name>A0A4S3JR92_9EURO</name>
<dbReference type="EMBL" id="QUQM01000002">
    <property type="protein sequence ID" value="KAA8652222.1"/>
    <property type="molecule type" value="Genomic_DNA"/>
</dbReference>
<dbReference type="GeneID" id="54323828"/>
<keyword evidence="9" id="KW-1185">Reference proteome</keyword>
<proteinExistence type="predicted"/>
<feature type="transmembrane region" description="Helical" evidence="6">
    <location>
        <begin position="136"/>
        <end position="158"/>
    </location>
</feature>
<evidence type="ECO:0000256" key="3">
    <source>
        <dbReference type="ARBA" id="ARBA00022692"/>
    </source>
</evidence>
<dbReference type="VEuPathDB" id="FungiDB:EYZ11_002298"/>
<keyword evidence="2" id="KW-0813">Transport</keyword>
<reference evidence="7 10" key="2">
    <citation type="submission" date="2019-08" db="EMBL/GenBank/DDBJ databases">
        <title>The genome sequence of a newly discovered highly antifungal drug resistant Aspergillus species, Aspergillus tanneri NIH 1004.</title>
        <authorList>
            <person name="Mounaud S."/>
            <person name="Singh I."/>
            <person name="Joardar V."/>
            <person name="Pakala S."/>
            <person name="Pakala S."/>
            <person name="Venepally P."/>
            <person name="Chung J.K."/>
            <person name="Losada L."/>
            <person name="Nierman W.C."/>
        </authorList>
    </citation>
    <scope>NUCLEOTIDE SEQUENCE [LARGE SCALE GENOMIC DNA]</scope>
    <source>
        <strain evidence="7 10">NIH1004</strain>
    </source>
</reference>
<feature type="transmembrane region" description="Helical" evidence="6">
    <location>
        <begin position="164"/>
        <end position="188"/>
    </location>
</feature>